<dbReference type="EMBL" id="OBDO01000001">
    <property type="protein sequence ID" value="SNX94905.1"/>
    <property type="molecule type" value="Genomic_DNA"/>
</dbReference>
<name>A0A285E7B4_9ACTN</name>
<dbReference type="Proteomes" id="UP000219514">
    <property type="component" value="Unassembled WGS sequence"/>
</dbReference>
<feature type="domain" description="DinB-like" evidence="1">
    <location>
        <begin position="62"/>
        <end position="170"/>
    </location>
</feature>
<dbReference type="Pfam" id="PF12867">
    <property type="entry name" value="DinB_2"/>
    <property type="match status" value="1"/>
</dbReference>
<accession>A0A285E7B4</accession>
<protein>
    <submittedName>
        <fullName evidence="2">DinB superfamily protein</fullName>
    </submittedName>
</protein>
<evidence type="ECO:0000313" key="3">
    <source>
        <dbReference type="Proteomes" id="UP000219514"/>
    </source>
</evidence>
<keyword evidence="3" id="KW-1185">Reference proteome</keyword>
<evidence type="ECO:0000313" key="2">
    <source>
        <dbReference type="EMBL" id="SNX94905.1"/>
    </source>
</evidence>
<dbReference type="SUPFAM" id="SSF109854">
    <property type="entry name" value="DinB/YfiT-like putative metalloenzymes"/>
    <property type="match status" value="1"/>
</dbReference>
<reference evidence="2 3" key="1">
    <citation type="submission" date="2017-09" db="EMBL/GenBank/DDBJ databases">
        <authorList>
            <person name="Ehlers B."/>
            <person name="Leendertz F.H."/>
        </authorList>
    </citation>
    <scope>NUCLEOTIDE SEQUENCE [LARGE SCALE GENOMIC DNA]</scope>
    <source>
        <strain evidence="2 3">DSM 46844</strain>
    </source>
</reference>
<dbReference type="InterPro" id="IPR024775">
    <property type="entry name" value="DinB-like"/>
</dbReference>
<gene>
    <name evidence="2" type="ORF">SAMN06893097_101706</name>
</gene>
<dbReference type="AlphaFoldDB" id="A0A285E7B4"/>
<proteinExistence type="predicted"/>
<evidence type="ECO:0000259" key="1">
    <source>
        <dbReference type="Pfam" id="PF12867"/>
    </source>
</evidence>
<dbReference type="RefSeq" id="WP_097204382.1">
    <property type="nucleotide sequence ID" value="NZ_JACHXB010000001.1"/>
</dbReference>
<sequence length="177" mass="19190">MTTVVPSRVTGAADTLARQQARVDLLVARAVSSGRMDAPLSAPSRARLSGVGHFPSYGTELDWTPREVAGHLRDSALVFTERIYRLRTEVDPLLPDFLTDDPARVAGYRAVPPGQLAEQLRTAQAALFDSVACLDPAELERTGRHEVDGRITLADIVTFLPAHQRDHADQLAALLGT</sequence>
<organism evidence="2 3">
    <name type="scientific">Geodermatophilus sabuli</name>
    <dbReference type="NCBI Taxonomy" id="1564158"/>
    <lineage>
        <taxon>Bacteria</taxon>
        <taxon>Bacillati</taxon>
        <taxon>Actinomycetota</taxon>
        <taxon>Actinomycetes</taxon>
        <taxon>Geodermatophilales</taxon>
        <taxon>Geodermatophilaceae</taxon>
        <taxon>Geodermatophilus</taxon>
    </lineage>
</organism>
<dbReference type="Gene3D" id="1.20.120.450">
    <property type="entry name" value="dinb family like domain"/>
    <property type="match status" value="1"/>
</dbReference>
<dbReference type="InterPro" id="IPR034660">
    <property type="entry name" value="DinB/YfiT-like"/>
</dbReference>
<dbReference type="OrthoDB" id="5196031at2"/>